<dbReference type="EMBL" id="AOMB01000034">
    <property type="protein sequence ID" value="EMA37561.1"/>
    <property type="molecule type" value="Genomic_DNA"/>
</dbReference>
<feature type="non-terminal residue" evidence="5">
    <location>
        <position position="263"/>
    </location>
</feature>
<proteinExistence type="inferred from homology"/>
<dbReference type="Proteomes" id="UP000011566">
    <property type="component" value="Unassembled WGS sequence"/>
</dbReference>
<feature type="region of interest" description="Disordered" evidence="4">
    <location>
        <begin position="137"/>
        <end position="210"/>
    </location>
</feature>
<evidence type="ECO:0000256" key="3">
    <source>
        <dbReference type="ARBA" id="ARBA00022729"/>
    </source>
</evidence>
<keyword evidence="6" id="KW-1185">Reference proteome</keyword>
<dbReference type="OrthoDB" id="50488at2157"/>
<feature type="region of interest" description="Disordered" evidence="4">
    <location>
        <begin position="11"/>
        <end position="40"/>
    </location>
</feature>
<evidence type="ECO:0000256" key="4">
    <source>
        <dbReference type="SAM" id="MobiDB-lite"/>
    </source>
</evidence>
<evidence type="ECO:0000256" key="1">
    <source>
        <dbReference type="ARBA" id="ARBA00011028"/>
    </source>
</evidence>
<dbReference type="SUPFAM" id="SSF53807">
    <property type="entry name" value="Helical backbone' metal receptor"/>
    <property type="match status" value="1"/>
</dbReference>
<reference evidence="5 6" key="1">
    <citation type="journal article" date="2014" name="PLoS Genet.">
        <title>Phylogenetically driven sequencing of extremely halophilic archaea reveals strategies for static and dynamic osmo-response.</title>
        <authorList>
            <person name="Becker E.A."/>
            <person name="Seitzer P.M."/>
            <person name="Tritt A."/>
            <person name="Larsen D."/>
            <person name="Krusor M."/>
            <person name="Yao A.I."/>
            <person name="Wu D."/>
            <person name="Madern D."/>
            <person name="Eisen J.A."/>
            <person name="Darling A.E."/>
            <person name="Facciotti M.T."/>
        </authorList>
    </citation>
    <scope>NUCLEOTIDE SEQUENCE [LARGE SCALE GENOMIC DNA]</scope>
    <source>
        <strain evidence="5 6">100A6</strain>
    </source>
</reference>
<gene>
    <name evidence="5" type="ORF">C447_12607</name>
</gene>
<feature type="compositionally biased region" description="Gly residues" evidence="4">
    <location>
        <begin position="11"/>
        <end position="28"/>
    </location>
</feature>
<evidence type="ECO:0000313" key="5">
    <source>
        <dbReference type="EMBL" id="EMA37561.1"/>
    </source>
</evidence>
<dbReference type="eggNOG" id="arCOG01005">
    <property type="taxonomic scope" value="Archaea"/>
</dbReference>
<feature type="compositionally biased region" description="Basic and acidic residues" evidence="4">
    <location>
        <begin position="137"/>
        <end position="204"/>
    </location>
</feature>
<dbReference type="InterPro" id="IPR050492">
    <property type="entry name" value="Bact_metal-bind_prot9"/>
</dbReference>
<evidence type="ECO:0000256" key="2">
    <source>
        <dbReference type="ARBA" id="ARBA00022448"/>
    </source>
</evidence>
<keyword evidence="3" id="KW-0732">Signal</keyword>
<accession>M0LVT8</accession>
<organism evidence="5 6">
    <name type="scientific">Halococcus hamelinensis 100A6</name>
    <dbReference type="NCBI Taxonomy" id="1132509"/>
    <lineage>
        <taxon>Archaea</taxon>
        <taxon>Methanobacteriati</taxon>
        <taxon>Methanobacteriota</taxon>
        <taxon>Stenosarchaea group</taxon>
        <taxon>Halobacteria</taxon>
        <taxon>Halobacteriales</taxon>
        <taxon>Halococcaceae</taxon>
        <taxon>Halococcus</taxon>
    </lineage>
</organism>
<name>M0LVT8_9EURY</name>
<dbReference type="Gene3D" id="3.40.50.1980">
    <property type="entry name" value="Nitrogenase molybdenum iron protein domain"/>
    <property type="match status" value="2"/>
</dbReference>
<dbReference type="PANTHER" id="PTHR42953:SF3">
    <property type="entry name" value="HIGH-AFFINITY ZINC UPTAKE SYSTEM PROTEIN ZNUA"/>
    <property type="match status" value="1"/>
</dbReference>
<protein>
    <submittedName>
        <fullName evidence="5">Metal ion ABC transporter periplasmic protein</fullName>
    </submittedName>
</protein>
<dbReference type="GO" id="GO:0030001">
    <property type="term" value="P:metal ion transport"/>
    <property type="evidence" value="ECO:0007669"/>
    <property type="project" value="InterPro"/>
</dbReference>
<evidence type="ECO:0000313" key="6">
    <source>
        <dbReference type="Proteomes" id="UP000011566"/>
    </source>
</evidence>
<dbReference type="Pfam" id="PF01297">
    <property type="entry name" value="ZnuA"/>
    <property type="match status" value="1"/>
</dbReference>
<dbReference type="GO" id="GO:0046872">
    <property type="term" value="F:metal ion binding"/>
    <property type="evidence" value="ECO:0007669"/>
    <property type="project" value="InterPro"/>
</dbReference>
<comment type="similarity">
    <text evidence="1">Belongs to the bacterial solute-binding protein 9 family.</text>
</comment>
<dbReference type="PATRIC" id="fig|1132509.6.peg.2900"/>
<keyword evidence="2" id="KW-0813">Transport</keyword>
<dbReference type="AlphaFoldDB" id="M0LVT8"/>
<dbReference type="PANTHER" id="PTHR42953">
    <property type="entry name" value="HIGH-AFFINITY ZINC UPTAKE SYSTEM PROTEIN ZNUA-RELATED"/>
    <property type="match status" value="1"/>
</dbReference>
<sequence>MAGVGGVAGCLGGSGTGSGNESGGGGNGSNTSSAASSTSKEQKTAQASFFVFGDFASYVAGDAATANTLVPVGQHGHGWEPGPKLQGTVLDSDLFVSGMEGFQPWADDLVSSLQADNADVAVVTVGSNVELLEAGEGHHHHDREGGQHHENESAGNESDHHEHHKNEGGQHDHQGEDEHNGNESEHERHENESEGEHHDHEHDLSGGVDPHFWLDPLRAKTAVGTIEQGFTEIGGGNEDAFSNNADEYRSRLDDLHGSFQSKL</sequence>
<feature type="compositionally biased region" description="Low complexity" evidence="4">
    <location>
        <begin position="29"/>
        <end position="39"/>
    </location>
</feature>
<comment type="caution">
    <text evidence="5">The sequence shown here is derived from an EMBL/GenBank/DDBJ whole genome shotgun (WGS) entry which is preliminary data.</text>
</comment>
<dbReference type="InterPro" id="IPR006127">
    <property type="entry name" value="ZnuA-like"/>
</dbReference>